<reference evidence="2" key="1">
    <citation type="submission" date="2017-05" db="EMBL/GenBank/DDBJ databases">
        <authorList>
            <person name="Rodrigo-Torres L."/>
            <person name="Arahal R. D."/>
            <person name="Lucena T."/>
        </authorList>
    </citation>
    <scope>NUCLEOTIDE SEQUENCE [LARGE SCALE GENOMIC DNA]</scope>
    <source>
        <strain evidence="2">CECT 8621</strain>
    </source>
</reference>
<sequence length="97" mass="10444">MTRAALFLCVALVSGCTDFPDLDAAVGDSAKNAAYPRVLPIEGVLENAAQTNISEETGQALADRAAALRQKARALTRPILTRAERRRLTAAVERHQQ</sequence>
<organism evidence="1 2">
    <name type="scientific">Actibacterium lipolyticum</name>
    <dbReference type="NCBI Taxonomy" id="1524263"/>
    <lineage>
        <taxon>Bacteria</taxon>
        <taxon>Pseudomonadati</taxon>
        <taxon>Pseudomonadota</taxon>
        <taxon>Alphaproteobacteria</taxon>
        <taxon>Rhodobacterales</taxon>
        <taxon>Roseobacteraceae</taxon>
        <taxon>Actibacterium</taxon>
    </lineage>
</organism>
<dbReference type="PROSITE" id="PS51257">
    <property type="entry name" value="PROKAR_LIPOPROTEIN"/>
    <property type="match status" value="1"/>
</dbReference>
<name>A0A238JRZ9_9RHOB</name>
<dbReference type="EMBL" id="FXYE01000001">
    <property type="protein sequence ID" value="SMX33355.1"/>
    <property type="molecule type" value="Genomic_DNA"/>
</dbReference>
<evidence type="ECO:0000313" key="2">
    <source>
        <dbReference type="Proteomes" id="UP000202922"/>
    </source>
</evidence>
<gene>
    <name evidence="1" type="ORF">COL8621_01007</name>
</gene>
<accession>A0A238JRZ9</accession>
<proteinExistence type="predicted"/>
<dbReference type="AlphaFoldDB" id="A0A238JRZ9"/>
<keyword evidence="2" id="KW-1185">Reference proteome</keyword>
<evidence type="ECO:0000313" key="1">
    <source>
        <dbReference type="EMBL" id="SMX33355.1"/>
    </source>
</evidence>
<dbReference type="Proteomes" id="UP000202922">
    <property type="component" value="Unassembled WGS sequence"/>
</dbReference>
<dbReference type="RefSeq" id="WP_093966179.1">
    <property type="nucleotide sequence ID" value="NZ_FXYE01000001.1"/>
</dbReference>
<protein>
    <submittedName>
        <fullName evidence="1">Uncharacterized protein</fullName>
    </submittedName>
</protein>
<dbReference type="OrthoDB" id="7872359at2"/>